<accession>A0A2X0M4Y4</accession>
<evidence type="ECO:0000256" key="1">
    <source>
        <dbReference type="SAM" id="MobiDB-lite"/>
    </source>
</evidence>
<name>A0A2X0M4Y4_9BASI</name>
<gene>
    <name evidence="2" type="ORF">BZ3500_MVSOF-1268-A1-R1_CHR4-3G07420</name>
</gene>
<dbReference type="Proteomes" id="UP000249723">
    <property type="component" value="Unassembled WGS sequence"/>
</dbReference>
<proteinExistence type="predicted"/>
<keyword evidence="3" id="KW-1185">Reference proteome</keyword>
<protein>
    <submittedName>
        <fullName evidence="2">BZ3500_MvSof-1268-A1-R1_Chr4-3g07420 protein</fullName>
    </submittedName>
</protein>
<feature type="compositionally biased region" description="Low complexity" evidence="1">
    <location>
        <begin position="68"/>
        <end position="99"/>
    </location>
</feature>
<dbReference type="AlphaFoldDB" id="A0A2X0M4Y4"/>
<feature type="region of interest" description="Disordered" evidence="1">
    <location>
        <begin position="35"/>
        <end position="111"/>
    </location>
</feature>
<dbReference type="EMBL" id="FMWP01000093">
    <property type="protein sequence ID" value="SCZ97741.1"/>
    <property type="molecule type" value="Genomic_DNA"/>
</dbReference>
<evidence type="ECO:0000313" key="2">
    <source>
        <dbReference type="EMBL" id="SCZ97741.1"/>
    </source>
</evidence>
<organism evidence="2 3">
    <name type="scientific">Microbotryum saponariae</name>
    <dbReference type="NCBI Taxonomy" id="289078"/>
    <lineage>
        <taxon>Eukaryota</taxon>
        <taxon>Fungi</taxon>
        <taxon>Dikarya</taxon>
        <taxon>Basidiomycota</taxon>
        <taxon>Pucciniomycotina</taxon>
        <taxon>Microbotryomycetes</taxon>
        <taxon>Microbotryales</taxon>
        <taxon>Microbotryaceae</taxon>
        <taxon>Microbotryum</taxon>
    </lineage>
</organism>
<reference evidence="3" key="1">
    <citation type="submission" date="2016-10" db="EMBL/GenBank/DDBJ databases">
        <authorList>
            <person name="Jeantristanb JTB J.-T."/>
            <person name="Ricardo R."/>
        </authorList>
    </citation>
    <scope>NUCLEOTIDE SEQUENCE [LARGE SCALE GENOMIC DNA]</scope>
</reference>
<evidence type="ECO:0000313" key="3">
    <source>
        <dbReference type="Proteomes" id="UP000249723"/>
    </source>
</evidence>
<sequence length="330" mass="32202">MTDEAPGAGSEGATGIISSSALDSWTSVTDFRRASAAGSGDGIDSSTSGGGAVVSAGSTLSTCGAPASVSSGSSSSCSCVSSVNSPQPEPSSSSSSSYPGVEVGTSKADDVAGGALERTAGAETGAGAGIGAGVGAGARGRIGAGAAVGVLTRAGEDCGAVLGRGRGSEMGVCCCWVGLPPPIGGEVGTRVGDRMPWDIRGDARGKKGFEACSSSSSSKDLGVDTVGSATSMSKESCLGMGGPRGARSEEVDDVEWRRRGELLVGGDCVIGLAGTEVELELEALKSTSVPLVPFEDLGDTGVSSSVYGVLDWPRDSSASNTVGLLARVTA</sequence>
<feature type="compositionally biased region" description="Low complexity" evidence="1">
    <location>
        <begin position="35"/>
        <end position="59"/>
    </location>
</feature>